<proteinExistence type="predicted"/>
<reference evidence="1" key="1">
    <citation type="submission" date="2018-05" db="EMBL/GenBank/DDBJ databases">
        <authorList>
            <person name="Lanie J.A."/>
            <person name="Ng W.-L."/>
            <person name="Kazmierczak K.M."/>
            <person name="Andrzejewski T.M."/>
            <person name="Davidsen T.M."/>
            <person name="Wayne K.J."/>
            <person name="Tettelin H."/>
            <person name="Glass J.I."/>
            <person name="Rusch D."/>
            <person name="Podicherti R."/>
            <person name="Tsui H.-C.T."/>
            <person name="Winkler M.E."/>
        </authorList>
    </citation>
    <scope>NUCLEOTIDE SEQUENCE</scope>
</reference>
<accession>A0A383DJC9</accession>
<gene>
    <name evidence="1" type="ORF">METZ01_LOCUS497395</name>
</gene>
<evidence type="ECO:0000313" key="1">
    <source>
        <dbReference type="EMBL" id="SVE44541.1"/>
    </source>
</evidence>
<organism evidence="1">
    <name type="scientific">marine metagenome</name>
    <dbReference type="NCBI Taxonomy" id="408172"/>
    <lineage>
        <taxon>unclassified sequences</taxon>
        <taxon>metagenomes</taxon>
        <taxon>ecological metagenomes</taxon>
    </lineage>
</organism>
<sequence length="28" mass="3180">MLAQNLGDYFVFVSHDDELSPLLLETLV</sequence>
<feature type="non-terminal residue" evidence="1">
    <location>
        <position position="28"/>
    </location>
</feature>
<dbReference type="EMBL" id="UINC01217786">
    <property type="protein sequence ID" value="SVE44541.1"/>
    <property type="molecule type" value="Genomic_DNA"/>
</dbReference>
<protein>
    <submittedName>
        <fullName evidence="1">Uncharacterized protein</fullName>
    </submittedName>
</protein>
<dbReference type="AlphaFoldDB" id="A0A383DJC9"/>
<name>A0A383DJC9_9ZZZZ</name>